<keyword evidence="6" id="KW-0406">Ion transport</keyword>
<dbReference type="SUPFAM" id="SSF50182">
    <property type="entry name" value="Sm-like ribonucleoproteins"/>
    <property type="match status" value="1"/>
</dbReference>
<evidence type="ECO:0000256" key="9">
    <source>
        <dbReference type="PIRNR" id="PIRNR017209"/>
    </source>
</evidence>
<dbReference type="InterPro" id="IPR023408">
    <property type="entry name" value="MscS_beta-dom_sf"/>
</dbReference>
<name>A0AAW1YBZ8_RUBAR</name>
<feature type="transmembrane region" description="Helical" evidence="11">
    <location>
        <begin position="232"/>
        <end position="260"/>
    </location>
</feature>
<feature type="domain" description="Mechanosensitive ion channel MscS" evidence="12">
    <location>
        <begin position="596"/>
        <end position="653"/>
    </location>
</feature>
<dbReference type="PANTHER" id="PTHR31618:SF20">
    <property type="entry name" value="MECHANOSENSITIVE ION CHANNEL PROTEIN 10"/>
    <property type="match status" value="1"/>
</dbReference>
<dbReference type="InterPro" id="IPR010920">
    <property type="entry name" value="LSM_dom_sf"/>
</dbReference>
<evidence type="ECO:0000256" key="10">
    <source>
        <dbReference type="SAM" id="MobiDB-lite"/>
    </source>
</evidence>
<feature type="compositionally biased region" description="Polar residues" evidence="10">
    <location>
        <begin position="38"/>
        <end position="51"/>
    </location>
</feature>
<dbReference type="InterPro" id="IPR016688">
    <property type="entry name" value="MscS-like_plants/fungi"/>
</dbReference>
<feature type="compositionally biased region" description="Basic residues" evidence="10">
    <location>
        <begin position="103"/>
        <end position="116"/>
    </location>
</feature>
<keyword evidence="5 11" id="KW-1133">Transmembrane helix</keyword>
<dbReference type="Pfam" id="PF00924">
    <property type="entry name" value="MS_channel_2nd"/>
    <property type="match status" value="1"/>
</dbReference>
<evidence type="ECO:0000313" key="14">
    <source>
        <dbReference type="Proteomes" id="UP001457282"/>
    </source>
</evidence>
<evidence type="ECO:0000256" key="2">
    <source>
        <dbReference type="ARBA" id="ARBA00008017"/>
    </source>
</evidence>
<evidence type="ECO:0000256" key="6">
    <source>
        <dbReference type="ARBA" id="ARBA00023065"/>
    </source>
</evidence>
<dbReference type="Proteomes" id="UP001457282">
    <property type="component" value="Unassembled WGS sequence"/>
</dbReference>
<dbReference type="PIRSF" id="PIRSF017209">
    <property type="entry name" value="Memb_At2g17000_prd"/>
    <property type="match status" value="1"/>
</dbReference>
<feature type="transmembrane region" description="Helical" evidence="11">
    <location>
        <begin position="281"/>
        <end position="299"/>
    </location>
</feature>
<evidence type="ECO:0000256" key="5">
    <source>
        <dbReference type="ARBA" id="ARBA00022989"/>
    </source>
</evidence>
<keyword evidence="7 9" id="KW-0472">Membrane</keyword>
<feature type="transmembrane region" description="Helical" evidence="11">
    <location>
        <begin position="577"/>
        <end position="600"/>
    </location>
</feature>
<evidence type="ECO:0000259" key="12">
    <source>
        <dbReference type="Pfam" id="PF00924"/>
    </source>
</evidence>
<accession>A0AAW1YBZ8</accession>
<keyword evidence="14" id="KW-1185">Reference proteome</keyword>
<evidence type="ECO:0000256" key="4">
    <source>
        <dbReference type="ARBA" id="ARBA00022692"/>
    </source>
</evidence>
<comment type="subcellular location">
    <subcellularLocation>
        <location evidence="1">Membrane</location>
        <topology evidence="1">Multi-pass membrane protein</topology>
    </subcellularLocation>
</comment>
<gene>
    <name evidence="13" type="ORF">M0R45_011696</name>
</gene>
<keyword evidence="8" id="KW-0407">Ion channel</keyword>
<dbReference type="EMBL" id="JBEDUW010000002">
    <property type="protein sequence ID" value="KAK9946221.1"/>
    <property type="molecule type" value="Genomic_DNA"/>
</dbReference>
<evidence type="ECO:0000256" key="8">
    <source>
        <dbReference type="ARBA" id="ARBA00023303"/>
    </source>
</evidence>
<feature type="transmembrane region" description="Helical" evidence="11">
    <location>
        <begin position="311"/>
        <end position="330"/>
    </location>
</feature>
<evidence type="ECO:0000313" key="13">
    <source>
        <dbReference type="EMBL" id="KAK9946221.1"/>
    </source>
</evidence>
<dbReference type="AlphaFoldDB" id="A0AAW1YBZ8"/>
<dbReference type="GO" id="GO:0050982">
    <property type="term" value="P:detection of mechanical stimulus"/>
    <property type="evidence" value="ECO:0007669"/>
    <property type="project" value="TreeGrafter"/>
</dbReference>
<sequence length="763" mass="86082">MKAAEKVSKGGEISMSEKQSANGGEVIVEVQSDDINETKGSSSKASESAPKQSKEHLRVSTESSSTGFSKPVPVGFPSPDISRASPNPGKPPRIPTRNESLNRRKSFNRSVTKPKSRFGEPSPVMNEDGSVDQIGANSPYRASLSRGSPNNISGVRAISISSAKHALSSPGRTKDKEDEEIYQKVKLSRSKHGKVNKIILIELIVFLCILGCLVASLTVQKLENYIVWGLEIWKWCVLVMVIFSGMLVTNWVMHFIVFVIERNFLLRKKVLYFVHGMKKSVQVFLWLSLVLLTWLLVFNRGVKRSNTSTKILGYVTWTLVSVLIGAFLWLSKTLLLKILASSFHVNTFFDRIQESIFHQYVLQTLSGPPLMEEADGRIGRSPSISKLSFRATKKAKAGKEKEVIDMTKLQKIKQEKVSSWTMKVLVDAVTSSGLSTISHTLDEMEGLNEQRDKEITSEMEATAAAYDIFLNVAQLEAKYIEEWDLLRFMIEEEAELVWPLIDVANTGKVDRKTLTEWVVKVFNGRKALAHSLTDTKTAVKQLNKLVTSVLVIITILVWLLLMEIATTKVLVFLSSQLVVAAFMFGNTCKTIFEAIIFVFVMHPFDVGDRCVVDGVQLMVEEMNILTTVFLKLNQEKVYYPNSVLSTKAISNYYRSSNMGDSVEFSIAFTTPVKKIGELKGKVKEYVDENPTLWHPNHQVVVLEIENVNKLKMALYFSHTMNFQEWGEKQKRRSEMVMALKKCFEELHITYYLLPLEVRLTETK</sequence>
<feature type="transmembrane region" description="Helical" evidence="11">
    <location>
        <begin position="545"/>
        <end position="565"/>
    </location>
</feature>
<feature type="region of interest" description="Disordered" evidence="10">
    <location>
        <begin position="1"/>
        <end position="148"/>
    </location>
</feature>
<comment type="caution">
    <text evidence="13">The sequence shown here is derived from an EMBL/GenBank/DDBJ whole genome shotgun (WGS) entry which is preliminary data.</text>
</comment>
<dbReference type="Gene3D" id="2.30.30.60">
    <property type="match status" value="1"/>
</dbReference>
<evidence type="ECO:0000256" key="7">
    <source>
        <dbReference type="ARBA" id="ARBA00023136"/>
    </source>
</evidence>
<reference evidence="13 14" key="1">
    <citation type="journal article" date="2023" name="G3 (Bethesda)">
        <title>A chromosome-length genome assembly and annotation of blackberry (Rubus argutus, cv. 'Hillquist').</title>
        <authorList>
            <person name="Bruna T."/>
            <person name="Aryal R."/>
            <person name="Dudchenko O."/>
            <person name="Sargent D.J."/>
            <person name="Mead D."/>
            <person name="Buti M."/>
            <person name="Cavallini A."/>
            <person name="Hytonen T."/>
            <person name="Andres J."/>
            <person name="Pham M."/>
            <person name="Weisz D."/>
            <person name="Mascagni F."/>
            <person name="Usai G."/>
            <person name="Natali L."/>
            <person name="Bassil N."/>
            <person name="Fernandez G.E."/>
            <person name="Lomsadze A."/>
            <person name="Armour M."/>
            <person name="Olukolu B."/>
            <person name="Poorten T."/>
            <person name="Britton C."/>
            <person name="Davik J."/>
            <person name="Ashrafi H."/>
            <person name="Aiden E.L."/>
            <person name="Borodovsky M."/>
            <person name="Worthington M."/>
        </authorList>
    </citation>
    <scope>NUCLEOTIDE SEQUENCE [LARGE SCALE GENOMIC DNA]</scope>
    <source>
        <strain evidence="13">PI 553951</strain>
    </source>
</reference>
<dbReference type="GO" id="GO:0006820">
    <property type="term" value="P:monoatomic anion transport"/>
    <property type="evidence" value="ECO:0007669"/>
    <property type="project" value="TreeGrafter"/>
</dbReference>
<organism evidence="13 14">
    <name type="scientific">Rubus argutus</name>
    <name type="common">Southern blackberry</name>
    <dbReference type="NCBI Taxonomy" id="59490"/>
    <lineage>
        <taxon>Eukaryota</taxon>
        <taxon>Viridiplantae</taxon>
        <taxon>Streptophyta</taxon>
        <taxon>Embryophyta</taxon>
        <taxon>Tracheophyta</taxon>
        <taxon>Spermatophyta</taxon>
        <taxon>Magnoliopsida</taxon>
        <taxon>eudicotyledons</taxon>
        <taxon>Gunneridae</taxon>
        <taxon>Pentapetalae</taxon>
        <taxon>rosids</taxon>
        <taxon>fabids</taxon>
        <taxon>Rosales</taxon>
        <taxon>Rosaceae</taxon>
        <taxon>Rosoideae</taxon>
        <taxon>Rosoideae incertae sedis</taxon>
        <taxon>Rubus</taxon>
    </lineage>
</organism>
<dbReference type="FunFam" id="2.30.30.60:FF:000003">
    <property type="entry name" value="Predicted mechanosensitive ion channel"/>
    <property type="match status" value="1"/>
</dbReference>
<evidence type="ECO:0000256" key="3">
    <source>
        <dbReference type="ARBA" id="ARBA00022448"/>
    </source>
</evidence>
<dbReference type="GO" id="GO:0008381">
    <property type="term" value="F:mechanosensitive monoatomic ion channel activity"/>
    <property type="evidence" value="ECO:0007669"/>
    <property type="project" value="TreeGrafter"/>
</dbReference>
<evidence type="ECO:0000256" key="1">
    <source>
        <dbReference type="ARBA" id="ARBA00004141"/>
    </source>
</evidence>
<comment type="similarity">
    <text evidence="2 9">Belongs to the MscS (TC 1.A.23) family.</text>
</comment>
<dbReference type="InterPro" id="IPR006685">
    <property type="entry name" value="MscS_channel_2nd"/>
</dbReference>
<dbReference type="GO" id="GO:0005886">
    <property type="term" value="C:plasma membrane"/>
    <property type="evidence" value="ECO:0007669"/>
    <property type="project" value="UniProtKB-UniRule"/>
</dbReference>
<dbReference type="PANTHER" id="PTHR31618">
    <property type="entry name" value="MECHANOSENSITIVE ION CHANNEL PROTEIN 5"/>
    <property type="match status" value="1"/>
</dbReference>
<protein>
    <recommendedName>
        <fullName evidence="9">Mechanosensitive ion channel protein</fullName>
    </recommendedName>
</protein>
<feature type="transmembrane region" description="Helical" evidence="11">
    <location>
        <begin position="198"/>
        <end position="220"/>
    </location>
</feature>
<proteinExistence type="inferred from homology"/>
<evidence type="ECO:0000256" key="11">
    <source>
        <dbReference type="SAM" id="Phobius"/>
    </source>
</evidence>
<keyword evidence="3" id="KW-0813">Transport</keyword>
<keyword evidence="4 11" id="KW-0812">Transmembrane</keyword>